<dbReference type="SUPFAM" id="SSF141000">
    <property type="entry name" value="Glu-tRNAGln amidotransferase C subunit"/>
    <property type="match status" value="1"/>
</dbReference>
<dbReference type="HOGENOM" id="CLU_085810_0_1_1"/>
<dbReference type="AlphaFoldDB" id="N1QN74"/>
<dbReference type="InterPro" id="IPR049545">
    <property type="entry name" value="Gta3_dom"/>
</dbReference>
<proteinExistence type="predicted"/>
<gene>
    <name evidence="2" type="ORF">SEPMUDRAFT_146549</name>
</gene>
<evidence type="ECO:0000259" key="1">
    <source>
        <dbReference type="Pfam" id="PF20978"/>
    </source>
</evidence>
<dbReference type="GO" id="GO:0030956">
    <property type="term" value="C:glutamyl-tRNA(Gln) amidotransferase complex"/>
    <property type="evidence" value="ECO:0007669"/>
    <property type="project" value="TreeGrafter"/>
</dbReference>
<dbReference type="GO" id="GO:0006450">
    <property type="term" value="P:regulation of translational fidelity"/>
    <property type="evidence" value="ECO:0007669"/>
    <property type="project" value="InterPro"/>
</dbReference>
<dbReference type="InterPro" id="IPR003837">
    <property type="entry name" value="GatC"/>
</dbReference>
<dbReference type="GeneID" id="27900858"/>
<organism evidence="2 3">
    <name type="scientific">Sphaerulina musiva (strain SO2202)</name>
    <name type="common">Poplar stem canker fungus</name>
    <name type="synonym">Septoria musiva</name>
    <dbReference type="NCBI Taxonomy" id="692275"/>
    <lineage>
        <taxon>Eukaryota</taxon>
        <taxon>Fungi</taxon>
        <taxon>Dikarya</taxon>
        <taxon>Ascomycota</taxon>
        <taxon>Pezizomycotina</taxon>
        <taxon>Dothideomycetes</taxon>
        <taxon>Dothideomycetidae</taxon>
        <taxon>Mycosphaerellales</taxon>
        <taxon>Mycosphaerellaceae</taxon>
        <taxon>Sphaerulina</taxon>
    </lineage>
</organism>
<dbReference type="OMA" id="RIGHYQR"/>
<dbReference type="InterPro" id="IPR036113">
    <property type="entry name" value="Asp/Glu-ADT_sf_sub_c"/>
</dbReference>
<dbReference type="eggNOG" id="ENOG502SERM">
    <property type="taxonomic scope" value="Eukaryota"/>
</dbReference>
<dbReference type="Pfam" id="PF20978">
    <property type="entry name" value="Gta3"/>
    <property type="match status" value="1"/>
</dbReference>
<sequence>MQASRSCLRIATLGAGSTVRSYSHKPVLDIEQLLATPTWSVSSLLPTNSSSSAQVTSRQLHHLLRLSALPLPKDEAEERKMLSTLSSQLHFARDVQNVDATGVEPLRSLRDETVQGQKEAELGLEALRPALEKEEIRGKHHQRVRRRREAVTEAKWDVLGSASKKLGKYFVVEGGREA</sequence>
<keyword evidence="3" id="KW-1185">Reference proteome</keyword>
<name>N1QN74_SPHMS</name>
<dbReference type="GO" id="GO:0032543">
    <property type="term" value="P:mitochondrial translation"/>
    <property type="evidence" value="ECO:0007669"/>
    <property type="project" value="TreeGrafter"/>
</dbReference>
<feature type="domain" description="Glutamyl-tRNA amidotransferase complex subunit Gta3" evidence="1">
    <location>
        <begin position="50"/>
        <end position="106"/>
    </location>
</feature>
<dbReference type="GO" id="GO:0070681">
    <property type="term" value="P:glutaminyl-tRNAGln biosynthesis via transamidation"/>
    <property type="evidence" value="ECO:0007669"/>
    <property type="project" value="TreeGrafter"/>
</dbReference>
<dbReference type="PANTHER" id="PTHR15004:SF0">
    <property type="entry name" value="GLUTAMYL-TRNA(GLN) AMIDOTRANSFERASE SUBUNIT C, MITOCHONDRIAL"/>
    <property type="match status" value="1"/>
</dbReference>
<reference evidence="2 3" key="1">
    <citation type="journal article" date="2012" name="PLoS Pathog.">
        <title>Diverse lifestyles and strategies of plant pathogenesis encoded in the genomes of eighteen Dothideomycetes fungi.</title>
        <authorList>
            <person name="Ohm R.A."/>
            <person name="Feau N."/>
            <person name="Henrissat B."/>
            <person name="Schoch C.L."/>
            <person name="Horwitz B.A."/>
            <person name="Barry K.W."/>
            <person name="Condon B.J."/>
            <person name="Copeland A.C."/>
            <person name="Dhillon B."/>
            <person name="Glaser F."/>
            <person name="Hesse C.N."/>
            <person name="Kosti I."/>
            <person name="LaButti K."/>
            <person name="Lindquist E.A."/>
            <person name="Lucas S."/>
            <person name="Salamov A.A."/>
            <person name="Bradshaw R.E."/>
            <person name="Ciuffetti L."/>
            <person name="Hamelin R.C."/>
            <person name="Kema G.H.J."/>
            <person name="Lawrence C."/>
            <person name="Scott J.A."/>
            <person name="Spatafora J.W."/>
            <person name="Turgeon B.G."/>
            <person name="de Wit P.J.G.M."/>
            <person name="Zhong S."/>
            <person name="Goodwin S.B."/>
            <person name="Grigoriev I.V."/>
        </authorList>
    </citation>
    <scope>NUCLEOTIDE SEQUENCE [LARGE SCALE GENOMIC DNA]</scope>
    <source>
        <strain evidence="2 3">SO2202</strain>
    </source>
</reference>
<protein>
    <recommendedName>
        <fullName evidence="1">Glutamyl-tRNA amidotransferase complex subunit Gta3 domain-containing protein</fullName>
    </recommendedName>
</protein>
<dbReference type="Proteomes" id="UP000016931">
    <property type="component" value="Unassembled WGS sequence"/>
</dbReference>
<dbReference type="GO" id="GO:0005739">
    <property type="term" value="C:mitochondrion"/>
    <property type="evidence" value="ECO:0007669"/>
    <property type="project" value="TreeGrafter"/>
</dbReference>
<accession>N1QN74</accession>
<dbReference type="EMBL" id="KB456260">
    <property type="protein sequence ID" value="EMF17563.1"/>
    <property type="molecule type" value="Genomic_DNA"/>
</dbReference>
<dbReference type="OrthoDB" id="5522061at2759"/>
<evidence type="ECO:0000313" key="2">
    <source>
        <dbReference type="EMBL" id="EMF17563.1"/>
    </source>
</evidence>
<dbReference type="PANTHER" id="PTHR15004">
    <property type="entry name" value="GLUTAMYL-TRNA(GLN) AMIDOTRANSFERASE SUBUNIT C, MITOCHONDRIAL"/>
    <property type="match status" value="1"/>
</dbReference>
<dbReference type="RefSeq" id="XP_016765684.1">
    <property type="nucleotide sequence ID" value="XM_016903721.1"/>
</dbReference>
<evidence type="ECO:0000313" key="3">
    <source>
        <dbReference type="Proteomes" id="UP000016931"/>
    </source>
</evidence>